<gene>
    <name evidence="1" type="ORF">BDP81DRAFT_424521</name>
</gene>
<dbReference type="Proteomes" id="UP001243989">
    <property type="component" value="Unassembled WGS sequence"/>
</dbReference>
<protein>
    <submittedName>
        <fullName evidence="1">Uncharacterized protein</fullName>
    </submittedName>
</protein>
<dbReference type="RefSeq" id="XP_060446847.1">
    <property type="nucleotide sequence ID" value="XM_060590142.1"/>
</dbReference>
<dbReference type="EMBL" id="JAHMHQ010000007">
    <property type="protein sequence ID" value="KAK1638240.1"/>
    <property type="molecule type" value="Genomic_DNA"/>
</dbReference>
<organism evidence="1 2">
    <name type="scientific">Colletotrichum phormii</name>
    <dbReference type="NCBI Taxonomy" id="359342"/>
    <lineage>
        <taxon>Eukaryota</taxon>
        <taxon>Fungi</taxon>
        <taxon>Dikarya</taxon>
        <taxon>Ascomycota</taxon>
        <taxon>Pezizomycotina</taxon>
        <taxon>Sordariomycetes</taxon>
        <taxon>Hypocreomycetidae</taxon>
        <taxon>Glomerellales</taxon>
        <taxon>Glomerellaceae</taxon>
        <taxon>Colletotrichum</taxon>
        <taxon>Colletotrichum acutatum species complex</taxon>
    </lineage>
</organism>
<comment type="caution">
    <text evidence="1">The sequence shown here is derived from an EMBL/GenBank/DDBJ whole genome shotgun (WGS) entry which is preliminary data.</text>
</comment>
<reference evidence="1" key="1">
    <citation type="submission" date="2021-06" db="EMBL/GenBank/DDBJ databases">
        <title>Comparative genomics, transcriptomics and evolutionary studies reveal genomic signatures of adaptation to plant cell wall in hemibiotrophic fungi.</title>
        <authorList>
            <consortium name="DOE Joint Genome Institute"/>
            <person name="Baroncelli R."/>
            <person name="Diaz J.F."/>
            <person name="Benocci T."/>
            <person name="Peng M."/>
            <person name="Battaglia E."/>
            <person name="Haridas S."/>
            <person name="Andreopoulos W."/>
            <person name="Labutti K."/>
            <person name="Pangilinan J."/>
            <person name="Floch G.L."/>
            <person name="Makela M.R."/>
            <person name="Henrissat B."/>
            <person name="Grigoriev I.V."/>
            <person name="Crouch J.A."/>
            <person name="De Vries R.P."/>
            <person name="Sukno S.A."/>
            <person name="Thon M.R."/>
        </authorList>
    </citation>
    <scope>NUCLEOTIDE SEQUENCE</scope>
    <source>
        <strain evidence="1">CBS 102054</strain>
    </source>
</reference>
<keyword evidence="2" id="KW-1185">Reference proteome</keyword>
<sequence length="163" mass="18480">MQKRGHCITRSDRSSSHRLFFFIPTPVAHKSFLFSISSVQYTYPLSSFFLPCSSFVMVCRSRHFSRRLSNAILDQAAPRDVDVICSSDIYPSFHSDDSTNPPPEMIFGKEDIRSTMWTGRVPSVTTSILVSPCKDEEPDAVDEVQGLRGERLAAEYNQSARHR</sequence>
<name>A0AAI9ZU39_9PEZI</name>
<dbReference type="GeneID" id="85475004"/>
<evidence type="ECO:0000313" key="2">
    <source>
        <dbReference type="Proteomes" id="UP001243989"/>
    </source>
</evidence>
<proteinExistence type="predicted"/>
<dbReference type="AlphaFoldDB" id="A0AAI9ZU39"/>
<evidence type="ECO:0000313" key="1">
    <source>
        <dbReference type="EMBL" id="KAK1638240.1"/>
    </source>
</evidence>
<accession>A0AAI9ZU39</accession>